<gene>
    <name evidence="3" type="ORF">BDP27DRAFT_1405645</name>
    <name evidence="2" type="ORF">BDP27DRAFT_1429258</name>
</gene>
<evidence type="ECO:0000259" key="1">
    <source>
        <dbReference type="PROSITE" id="PS50181"/>
    </source>
</evidence>
<dbReference type="OrthoDB" id="3019905at2759"/>
<name>A0A9P5PH16_9AGAR</name>
<sequence>MSMLVELPDDVLFNVIKFLAAPDIFTTRKTCKRFQAITMVRNVWTTAYKTSSGGFFPIVDLASQTTVDLEQLVLRAHQMDMFWANPSHARRFYEQRWQLDSETCGIDISDIVDEGLYLGRYLILHHPQVILVYDLQIKNEVFRYNAPVNHEFLFLHNSCHTTIRDRETDYFLPFVVSRETRSVLMVQISPLGTMTITDCPELQFLVEHGVYAYLCMSNDLAVIQPEHEERAVQVIHLPSRKIYPFSLKPTDAPPDISFSSALFIPGGYVLLSFRTSGSSVNHFFALYRLHDHINQSAGTPLYPTHQGHFEVDFMRLHLLCSETSTTGSLWFMACLRARYNMFYLVHITLHGDGRLAFDMGDNVPNVLWGLHLTVNSSGRARGFAQGKVNTHGPWMLCDVHVNSKGEPLIHISTLNILGNDNFIGDLDVFRGVLVSYGRNKIDIRRLVV</sequence>
<dbReference type="SMART" id="SM00256">
    <property type="entry name" value="FBOX"/>
    <property type="match status" value="1"/>
</dbReference>
<dbReference type="Pfam" id="PF00646">
    <property type="entry name" value="F-box"/>
    <property type="match status" value="1"/>
</dbReference>
<dbReference type="PROSITE" id="PS50181">
    <property type="entry name" value="FBOX"/>
    <property type="match status" value="1"/>
</dbReference>
<comment type="caution">
    <text evidence="3">The sequence shown here is derived from an EMBL/GenBank/DDBJ whole genome shotgun (WGS) entry which is preliminary data.</text>
</comment>
<dbReference type="EMBL" id="JADNRY010000139">
    <property type="protein sequence ID" value="KAF9063743.1"/>
    <property type="molecule type" value="Genomic_DNA"/>
</dbReference>
<proteinExistence type="predicted"/>
<dbReference type="AlphaFoldDB" id="A0A9P5PH16"/>
<organism evidence="3 4">
    <name type="scientific">Rhodocollybia butyracea</name>
    <dbReference type="NCBI Taxonomy" id="206335"/>
    <lineage>
        <taxon>Eukaryota</taxon>
        <taxon>Fungi</taxon>
        <taxon>Dikarya</taxon>
        <taxon>Basidiomycota</taxon>
        <taxon>Agaricomycotina</taxon>
        <taxon>Agaricomycetes</taxon>
        <taxon>Agaricomycetidae</taxon>
        <taxon>Agaricales</taxon>
        <taxon>Marasmiineae</taxon>
        <taxon>Omphalotaceae</taxon>
        <taxon>Rhodocollybia</taxon>
    </lineage>
</organism>
<evidence type="ECO:0000313" key="4">
    <source>
        <dbReference type="Proteomes" id="UP000772434"/>
    </source>
</evidence>
<protein>
    <recommendedName>
        <fullName evidence="1">F-box domain-containing protein</fullName>
    </recommendedName>
</protein>
<dbReference type="EMBL" id="JADNRY010000212">
    <property type="protein sequence ID" value="KAF9061151.1"/>
    <property type="molecule type" value="Genomic_DNA"/>
</dbReference>
<keyword evidence="4" id="KW-1185">Reference proteome</keyword>
<evidence type="ECO:0000313" key="3">
    <source>
        <dbReference type="EMBL" id="KAF9063743.1"/>
    </source>
</evidence>
<dbReference type="SUPFAM" id="SSF81383">
    <property type="entry name" value="F-box domain"/>
    <property type="match status" value="1"/>
</dbReference>
<dbReference type="Gene3D" id="1.20.1280.50">
    <property type="match status" value="1"/>
</dbReference>
<dbReference type="InterPro" id="IPR001810">
    <property type="entry name" value="F-box_dom"/>
</dbReference>
<evidence type="ECO:0000313" key="2">
    <source>
        <dbReference type="EMBL" id="KAF9061151.1"/>
    </source>
</evidence>
<reference evidence="3" key="1">
    <citation type="submission" date="2020-11" db="EMBL/GenBank/DDBJ databases">
        <authorList>
            <consortium name="DOE Joint Genome Institute"/>
            <person name="Ahrendt S."/>
            <person name="Riley R."/>
            <person name="Andreopoulos W."/>
            <person name="Labutti K."/>
            <person name="Pangilinan J."/>
            <person name="Ruiz-Duenas F.J."/>
            <person name="Barrasa J.M."/>
            <person name="Sanchez-Garcia M."/>
            <person name="Camarero S."/>
            <person name="Miyauchi S."/>
            <person name="Serrano A."/>
            <person name="Linde D."/>
            <person name="Babiker R."/>
            <person name="Drula E."/>
            <person name="Ayuso-Fernandez I."/>
            <person name="Pacheco R."/>
            <person name="Padilla G."/>
            <person name="Ferreira P."/>
            <person name="Barriuso J."/>
            <person name="Kellner H."/>
            <person name="Castanera R."/>
            <person name="Alfaro M."/>
            <person name="Ramirez L."/>
            <person name="Pisabarro A.G."/>
            <person name="Kuo A."/>
            <person name="Tritt A."/>
            <person name="Lipzen A."/>
            <person name="He G."/>
            <person name="Yan M."/>
            <person name="Ng V."/>
            <person name="Cullen D."/>
            <person name="Martin F."/>
            <person name="Rosso M.-N."/>
            <person name="Henrissat B."/>
            <person name="Hibbett D."/>
            <person name="Martinez A.T."/>
            <person name="Grigoriev I.V."/>
        </authorList>
    </citation>
    <scope>NUCLEOTIDE SEQUENCE</scope>
    <source>
        <strain evidence="3">AH 40177</strain>
    </source>
</reference>
<accession>A0A9P5PH16</accession>
<dbReference type="Proteomes" id="UP000772434">
    <property type="component" value="Unassembled WGS sequence"/>
</dbReference>
<feature type="domain" description="F-box" evidence="1">
    <location>
        <begin position="1"/>
        <end position="47"/>
    </location>
</feature>
<dbReference type="InterPro" id="IPR036047">
    <property type="entry name" value="F-box-like_dom_sf"/>
</dbReference>